<reference evidence="2 3" key="1">
    <citation type="journal article" date="2018" name="Nat. Ecol. Evol.">
        <title>Pezizomycetes genomes reveal the molecular basis of ectomycorrhizal truffle lifestyle.</title>
        <authorList>
            <person name="Murat C."/>
            <person name="Payen T."/>
            <person name="Noel B."/>
            <person name="Kuo A."/>
            <person name="Morin E."/>
            <person name="Chen J."/>
            <person name="Kohler A."/>
            <person name="Krizsan K."/>
            <person name="Balestrini R."/>
            <person name="Da Silva C."/>
            <person name="Montanini B."/>
            <person name="Hainaut M."/>
            <person name="Levati E."/>
            <person name="Barry K.W."/>
            <person name="Belfiori B."/>
            <person name="Cichocki N."/>
            <person name="Clum A."/>
            <person name="Dockter R.B."/>
            <person name="Fauchery L."/>
            <person name="Guy J."/>
            <person name="Iotti M."/>
            <person name="Le Tacon F."/>
            <person name="Lindquist E.A."/>
            <person name="Lipzen A."/>
            <person name="Malagnac F."/>
            <person name="Mello A."/>
            <person name="Molinier V."/>
            <person name="Miyauchi S."/>
            <person name="Poulain J."/>
            <person name="Riccioni C."/>
            <person name="Rubini A."/>
            <person name="Sitrit Y."/>
            <person name="Splivallo R."/>
            <person name="Traeger S."/>
            <person name="Wang M."/>
            <person name="Zifcakova L."/>
            <person name="Wipf D."/>
            <person name="Zambonelli A."/>
            <person name="Paolocci F."/>
            <person name="Nowrousian M."/>
            <person name="Ottonello S."/>
            <person name="Baldrian P."/>
            <person name="Spatafora J.W."/>
            <person name="Henrissat B."/>
            <person name="Nagy L.G."/>
            <person name="Aury J.M."/>
            <person name="Wincker P."/>
            <person name="Grigoriev I.V."/>
            <person name="Bonfante P."/>
            <person name="Martin F.M."/>
        </authorList>
    </citation>
    <scope>NUCLEOTIDE SEQUENCE [LARGE SCALE GENOMIC DNA]</scope>
    <source>
        <strain evidence="2 3">RN42</strain>
    </source>
</reference>
<evidence type="ECO:0000313" key="2">
    <source>
        <dbReference type="EMBL" id="RPA71513.1"/>
    </source>
</evidence>
<dbReference type="EMBL" id="ML119922">
    <property type="protein sequence ID" value="RPA71513.1"/>
    <property type="molecule type" value="Genomic_DNA"/>
</dbReference>
<gene>
    <name evidence="2" type="ORF">BJ508DRAFT_315544</name>
</gene>
<proteinExistence type="predicted"/>
<feature type="compositionally biased region" description="Acidic residues" evidence="1">
    <location>
        <begin position="333"/>
        <end position="345"/>
    </location>
</feature>
<sequence length="571" mass="61478">MAAPGHNVDVPLPYRFYWGFETVASHLLGLREFSDKKKKKGKKKGSKTAGDGDIDVLAGFLSGDKTVKRFQLAMVSPKTNNKKQTYGKQAGTKVCSATSNTSKSSTPKDVVSIKKDSGESTVLDFRVIKNPLLIAAVRKLNCWARFALTCPWTKKGKTVTKLLSTMAEDRTKAFGTRCESWVPKDDEEEKEEEEHTRSPSQASGLKEVEGFSGIDEMEADLIESMGLGDGDIDGKFEFRGVNQDRDVDDDDEDIEEQKPSNKKDDESEDNDSGDTNEDTNSDLEDMDSVEKQVNAVNEDDTSANNESSAGDNSEGDSSEEESSGSDSFGSGTSDDEGSSDSEDSGGPDGGVGKGTNYTDGVSDDGFEDTDVWKLPPQVLSDTLYTPDKVISPSPLLPHSTITGLLDAKISPAHIQRQSKPPGISPSTEPLRAMKVPTPFDRRTSRISKPISPLIPAALRMSNSLTLRPLSPATIAMKRQSIHSPTASGASALSYLDQRRKVALQPISTRAHAVGVQPSTGRSADLPSTNQAFQSFNTASHPSNGSVIIVQPRPPKLITGSSVVLRPETVTT</sequence>
<organism evidence="2 3">
    <name type="scientific">Ascobolus immersus RN42</name>
    <dbReference type="NCBI Taxonomy" id="1160509"/>
    <lineage>
        <taxon>Eukaryota</taxon>
        <taxon>Fungi</taxon>
        <taxon>Dikarya</taxon>
        <taxon>Ascomycota</taxon>
        <taxon>Pezizomycotina</taxon>
        <taxon>Pezizomycetes</taxon>
        <taxon>Pezizales</taxon>
        <taxon>Ascobolaceae</taxon>
        <taxon>Ascobolus</taxon>
    </lineage>
</organism>
<feature type="region of interest" description="Disordered" evidence="1">
    <location>
        <begin position="178"/>
        <end position="209"/>
    </location>
</feature>
<evidence type="ECO:0000313" key="3">
    <source>
        <dbReference type="Proteomes" id="UP000275078"/>
    </source>
</evidence>
<accession>A0A3N4HAF5</accession>
<dbReference type="AlphaFoldDB" id="A0A3N4HAF5"/>
<feature type="region of interest" description="Disordered" evidence="1">
    <location>
        <begin position="243"/>
        <end position="371"/>
    </location>
</feature>
<feature type="compositionally biased region" description="Acidic residues" evidence="1">
    <location>
        <begin position="246"/>
        <end position="255"/>
    </location>
</feature>
<feature type="compositionally biased region" description="Basic and acidic residues" evidence="1">
    <location>
        <begin position="256"/>
        <end position="265"/>
    </location>
</feature>
<keyword evidence="3" id="KW-1185">Reference proteome</keyword>
<dbReference type="Proteomes" id="UP000275078">
    <property type="component" value="Unassembled WGS sequence"/>
</dbReference>
<protein>
    <submittedName>
        <fullName evidence="2">Uncharacterized protein</fullName>
    </submittedName>
</protein>
<evidence type="ECO:0000256" key="1">
    <source>
        <dbReference type="SAM" id="MobiDB-lite"/>
    </source>
</evidence>
<feature type="compositionally biased region" description="Acidic residues" evidence="1">
    <location>
        <begin position="266"/>
        <end position="287"/>
    </location>
</feature>
<name>A0A3N4HAF5_ASCIM</name>
<feature type="compositionally biased region" description="Acidic residues" evidence="1">
    <location>
        <begin position="313"/>
        <end position="323"/>
    </location>
</feature>